<feature type="domain" description="YhcG PDDEXK nuclease" evidence="1">
    <location>
        <begin position="182"/>
        <end position="332"/>
    </location>
</feature>
<gene>
    <name evidence="3" type="ORF">IEE83_06465</name>
</gene>
<reference evidence="4" key="1">
    <citation type="submission" date="2023-07" db="EMBL/GenBank/DDBJ databases">
        <title>Dyadobacter sp. nov 'subterranea' isolated from contaminted grondwater.</title>
        <authorList>
            <person name="Szabo I."/>
            <person name="Al-Omari J."/>
            <person name="Szerdahelyi S.G."/>
            <person name="Rado J."/>
        </authorList>
    </citation>
    <scope>NUCLEOTIDE SEQUENCE [LARGE SCALE GENOMIC DNA]</scope>
    <source>
        <strain evidence="4">UP-52</strain>
    </source>
</reference>
<dbReference type="PANTHER" id="PTHR30547:SF5">
    <property type="entry name" value="NUCLEASE YHCG-RELATED"/>
    <property type="match status" value="1"/>
</dbReference>
<sequence>MKKVEKKQNDNSGFFADITSLIEQSRQNVATTVNAEITLLYWNIGGRINKEILKNTKAEYGKQIIATLSHDLTAKFGIGWSKRQLHYCLKSAEIFPEIEIVHALRAQLSWTHLKQIITIDDVIKRNFYIEMCKLERWSSRQLQERIQSMLFERTAISKKPEQTIQNDLDLLKNQQKVSPDMVFRDPYFLNFLGLSDTYSEKDLETSIIVELQRFISEMGSDFAFMARQKRITIDDRDYYIDLVFFHRRLKCLVAIDLKIGEFEAGFKGQMELYLRYLEKHEQLEGENTPIGLILCTGKSKEHVELLQLDKSNIRVADYLTVLPSQKLLREKLHKAVEIAQQKLFQED</sequence>
<name>A0ABR9W7S3_9BACT</name>
<feature type="domain" description="YhcG N-terminal" evidence="2">
    <location>
        <begin position="17"/>
        <end position="153"/>
    </location>
</feature>
<dbReference type="Proteomes" id="UP000634134">
    <property type="component" value="Unassembled WGS sequence"/>
</dbReference>
<organism evidence="3 4">
    <name type="scientific">Dyadobacter subterraneus</name>
    <dbReference type="NCBI Taxonomy" id="2773304"/>
    <lineage>
        <taxon>Bacteria</taxon>
        <taxon>Pseudomonadati</taxon>
        <taxon>Bacteroidota</taxon>
        <taxon>Cytophagia</taxon>
        <taxon>Cytophagales</taxon>
        <taxon>Spirosomataceae</taxon>
        <taxon>Dyadobacter</taxon>
    </lineage>
</organism>
<proteinExistence type="predicted"/>
<dbReference type="InterPro" id="IPR041527">
    <property type="entry name" value="YhcG_N"/>
</dbReference>
<evidence type="ECO:0000313" key="3">
    <source>
        <dbReference type="EMBL" id="MBE9461520.1"/>
    </source>
</evidence>
<keyword evidence="4" id="KW-1185">Reference proteome</keyword>
<evidence type="ECO:0000259" key="1">
    <source>
        <dbReference type="Pfam" id="PF06250"/>
    </source>
</evidence>
<dbReference type="EMBL" id="JACYGY010000001">
    <property type="protein sequence ID" value="MBE9461520.1"/>
    <property type="molecule type" value="Genomic_DNA"/>
</dbReference>
<evidence type="ECO:0000259" key="2">
    <source>
        <dbReference type="Pfam" id="PF17761"/>
    </source>
</evidence>
<dbReference type="InterPro" id="IPR011856">
    <property type="entry name" value="tRNA_endonuc-like_dom_sf"/>
</dbReference>
<dbReference type="Pfam" id="PF17761">
    <property type="entry name" value="DUF1016_N"/>
    <property type="match status" value="1"/>
</dbReference>
<dbReference type="InterPro" id="IPR053148">
    <property type="entry name" value="PD-DEXK-like_domain"/>
</dbReference>
<comment type="caution">
    <text evidence="3">The sequence shown here is derived from an EMBL/GenBank/DDBJ whole genome shotgun (WGS) entry which is preliminary data.</text>
</comment>
<dbReference type="Pfam" id="PF06250">
    <property type="entry name" value="YhcG_C"/>
    <property type="match status" value="1"/>
</dbReference>
<evidence type="ECO:0000313" key="4">
    <source>
        <dbReference type="Proteomes" id="UP000634134"/>
    </source>
</evidence>
<dbReference type="PANTHER" id="PTHR30547">
    <property type="entry name" value="UNCHARACTERIZED PROTEIN YHCG-RELATED"/>
    <property type="match status" value="1"/>
</dbReference>
<dbReference type="RefSeq" id="WP_194119793.1">
    <property type="nucleotide sequence ID" value="NZ_JACYGY010000001.1"/>
</dbReference>
<protein>
    <submittedName>
        <fullName evidence="3">DUF1016 family protein</fullName>
    </submittedName>
</protein>
<accession>A0ABR9W7S3</accession>
<dbReference type="InterPro" id="IPR009362">
    <property type="entry name" value="YhcG_C"/>
</dbReference>
<dbReference type="Gene3D" id="3.40.1350.10">
    <property type="match status" value="1"/>
</dbReference>